<sequence>MINRQIMSNSSVSRTYIQETPSTLLAWIVISVFILFTSLCIAIGAGSIFRPGYIALSLAIAIFFYLRYPTFYIGFTWWIWFLTPLISRLIDYRSGFDESRLILLSQYLVSLVPIYTFFRDLPKSYRQGGLPFILGFLGVLYGFLIGLVKTSPMTAARSMLDWFTPIPFAFYLFINWRNYPQYRQSIQRTFLWGVLVMGTYGIVQYLIAPDWDRFWLISTKLTSFGDPVPLGLRVWGTQSSPGPFAVTMMTGLLLLLNATGLFSFAAAGVGYLSFLLTMVRTLWGCWFVGLLTMFSSLKPRLQMRLIVTILVIAICVIPLVTMEPFADAINSRLQTLTNLEKDDSAKVRQKIYEEGIGKALTNGLGNGIGNTFVVDKDGILRPIVIDSGILDMFFTLGWFGAIFYLGGLILVLHQILQYTEFRFDSFMAACRSIVIGCFAALPGGSVMLGLSGIILWCFIALAIAGHKYYVHQRITNNLYS</sequence>
<evidence type="ECO:0000313" key="2">
    <source>
        <dbReference type="EMBL" id="MBD2499588.1"/>
    </source>
</evidence>
<keyword evidence="1" id="KW-0812">Transmembrane</keyword>
<feature type="transmembrane region" description="Helical" evidence="1">
    <location>
        <begin position="24"/>
        <end position="46"/>
    </location>
</feature>
<keyword evidence="1" id="KW-1133">Transmembrane helix</keyword>
<organism evidence="2 3">
    <name type="scientific">Anabaena azotica FACHB-119</name>
    <dbReference type="NCBI Taxonomy" id="947527"/>
    <lineage>
        <taxon>Bacteria</taxon>
        <taxon>Bacillati</taxon>
        <taxon>Cyanobacteriota</taxon>
        <taxon>Cyanophyceae</taxon>
        <taxon>Nostocales</taxon>
        <taxon>Nostocaceae</taxon>
        <taxon>Anabaena</taxon>
        <taxon>Anabaena azotica</taxon>
    </lineage>
</organism>
<keyword evidence="1" id="KW-0472">Membrane</keyword>
<dbReference type="PANTHER" id="PTHR37422:SF13">
    <property type="entry name" value="LIPOPOLYSACCHARIDE BIOSYNTHESIS PROTEIN PA4999-RELATED"/>
    <property type="match status" value="1"/>
</dbReference>
<feature type="transmembrane region" description="Helical" evidence="1">
    <location>
        <begin position="160"/>
        <end position="177"/>
    </location>
</feature>
<feature type="transmembrane region" description="Helical" evidence="1">
    <location>
        <begin position="396"/>
        <end position="416"/>
    </location>
</feature>
<name>A0ABR8CZK2_9NOST</name>
<feature type="transmembrane region" description="Helical" evidence="1">
    <location>
        <begin position="244"/>
        <end position="265"/>
    </location>
</feature>
<feature type="transmembrane region" description="Helical" evidence="1">
    <location>
        <begin position="305"/>
        <end position="326"/>
    </location>
</feature>
<feature type="transmembrane region" description="Helical" evidence="1">
    <location>
        <begin position="189"/>
        <end position="208"/>
    </location>
</feature>
<feature type="transmembrane region" description="Helical" evidence="1">
    <location>
        <begin position="53"/>
        <end position="80"/>
    </location>
</feature>
<keyword evidence="3" id="KW-1185">Reference proteome</keyword>
<dbReference type="PANTHER" id="PTHR37422">
    <property type="entry name" value="TEICHURONIC ACID BIOSYNTHESIS PROTEIN TUAE"/>
    <property type="match status" value="1"/>
</dbReference>
<reference evidence="2 3" key="1">
    <citation type="journal article" date="2020" name="ISME J.">
        <title>Comparative genomics reveals insights into cyanobacterial evolution and habitat adaptation.</title>
        <authorList>
            <person name="Chen M.Y."/>
            <person name="Teng W.K."/>
            <person name="Zhao L."/>
            <person name="Hu C.X."/>
            <person name="Zhou Y.K."/>
            <person name="Han B.P."/>
            <person name="Song L.R."/>
            <person name="Shu W.S."/>
        </authorList>
    </citation>
    <scope>NUCLEOTIDE SEQUENCE [LARGE SCALE GENOMIC DNA]</scope>
    <source>
        <strain evidence="2 3">FACHB-119</strain>
    </source>
</reference>
<dbReference type="EMBL" id="JACJSG010000003">
    <property type="protein sequence ID" value="MBD2499588.1"/>
    <property type="molecule type" value="Genomic_DNA"/>
</dbReference>
<accession>A0ABR8CZK2</accession>
<keyword evidence="2" id="KW-0436">Ligase</keyword>
<dbReference type="Proteomes" id="UP000661112">
    <property type="component" value="Unassembled WGS sequence"/>
</dbReference>
<dbReference type="InterPro" id="IPR051533">
    <property type="entry name" value="WaaL-like"/>
</dbReference>
<feature type="transmembrane region" description="Helical" evidence="1">
    <location>
        <begin position="130"/>
        <end position="148"/>
    </location>
</feature>
<protein>
    <submittedName>
        <fullName evidence="2">O-antigen ligase domain-containing protein</fullName>
    </submittedName>
</protein>
<evidence type="ECO:0000313" key="3">
    <source>
        <dbReference type="Proteomes" id="UP000661112"/>
    </source>
</evidence>
<comment type="caution">
    <text evidence="2">The sequence shown here is derived from an EMBL/GenBank/DDBJ whole genome shotgun (WGS) entry which is preliminary data.</text>
</comment>
<feature type="transmembrane region" description="Helical" evidence="1">
    <location>
        <begin position="271"/>
        <end position="293"/>
    </location>
</feature>
<proteinExistence type="predicted"/>
<gene>
    <name evidence="2" type="ORF">H6G83_02965</name>
</gene>
<evidence type="ECO:0000256" key="1">
    <source>
        <dbReference type="SAM" id="Phobius"/>
    </source>
</evidence>
<dbReference type="GO" id="GO:0016874">
    <property type="term" value="F:ligase activity"/>
    <property type="evidence" value="ECO:0007669"/>
    <property type="project" value="UniProtKB-KW"/>
</dbReference>
<feature type="transmembrane region" description="Helical" evidence="1">
    <location>
        <begin position="453"/>
        <end position="470"/>
    </location>
</feature>